<dbReference type="Pfam" id="PF13622">
    <property type="entry name" value="4HBT_3"/>
    <property type="match status" value="1"/>
</dbReference>
<dbReference type="InterPro" id="IPR049449">
    <property type="entry name" value="TesB_ACOT8-like_N"/>
</dbReference>
<dbReference type="GO" id="GO:0006637">
    <property type="term" value="P:acyl-CoA metabolic process"/>
    <property type="evidence" value="ECO:0007669"/>
    <property type="project" value="InterPro"/>
</dbReference>
<sequence length="342" mass="38814">MPTTTFDNKIEFVNTLEVLDSEKSVDYASRLINSIDVQYLDTNIYMSKELWLPVGSRGAYGGQIIGQALHAGWNTVSDELFVHSLHCYFILACDPTIPVIYNVQRIRDGRSFATRVVTAKQRGKSIFILNCSFATEEKGLSLDHQTTMPVDIPEPESIPDPIEVMKNIVSNTDDYPEKFRDFMTQILQEDQPMDYREVQNFSPIEIITGDSTPTMSKRLWFKSRGYLDVDQKLHTCAMAYASDRGFLDTAARANGTSYISENIGMMMSLDHSMWFHKPARVDDWLLFDMEGPRSRNGRGLVFGKIYNRDGCLVASAAQEGIIRLSQVGQERMMARPEVESKL</sequence>
<name>A0A8H7QQZ8_9FUNG</name>
<evidence type="ECO:0000256" key="4">
    <source>
        <dbReference type="ARBA" id="ARBA00023098"/>
    </source>
</evidence>
<feature type="domain" description="Acyl-CoA thioesterase-like C-terminal" evidence="6">
    <location>
        <begin position="204"/>
        <end position="322"/>
    </location>
</feature>
<dbReference type="InterPro" id="IPR042171">
    <property type="entry name" value="Acyl-CoA_hotdog"/>
</dbReference>
<dbReference type="InterPro" id="IPR003703">
    <property type="entry name" value="Acyl_CoA_thio"/>
</dbReference>
<dbReference type="CDD" id="cd03445">
    <property type="entry name" value="Thioesterase_II_repeat2"/>
    <property type="match status" value="1"/>
</dbReference>
<reference evidence="7" key="1">
    <citation type="submission" date="2020-12" db="EMBL/GenBank/DDBJ databases">
        <title>Metabolic potential, ecology and presence of endohyphal bacteria is reflected in genomic diversity of Mucoromycotina.</title>
        <authorList>
            <person name="Muszewska A."/>
            <person name="Okrasinska A."/>
            <person name="Steczkiewicz K."/>
            <person name="Drgas O."/>
            <person name="Orlowska M."/>
            <person name="Perlinska-Lenart U."/>
            <person name="Aleksandrzak-Piekarczyk T."/>
            <person name="Szatraj K."/>
            <person name="Zielenkiewicz U."/>
            <person name="Pilsyk S."/>
            <person name="Malc E."/>
            <person name="Mieczkowski P."/>
            <person name="Kruszewska J.S."/>
            <person name="Biernat P."/>
            <person name="Pawlowska J."/>
        </authorList>
    </citation>
    <scope>NUCLEOTIDE SEQUENCE</scope>
    <source>
        <strain evidence="7">WA0000017839</strain>
    </source>
</reference>
<accession>A0A8H7QQZ8</accession>
<evidence type="ECO:0000256" key="1">
    <source>
        <dbReference type="ARBA" id="ARBA00006538"/>
    </source>
</evidence>
<proteinExistence type="inferred from homology"/>
<keyword evidence="4" id="KW-0443">Lipid metabolism</keyword>
<dbReference type="CDD" id="cd03444">
    <property type="entry name" value="Thioesterase_II_repeat1"/>
    <property type="match status" value="1"/>
</dbReference>
<dbReference type="PANTHER" id="PTHR11066:SF34">
    <property type="entry name" value="ACYL-COENZYME A THIOESTERASE 8"/>
    <property type="match status" value="1"/>
</dbReference>
<evidence type="ECO:0000259" key="6">
    <source>
        <dbReference type="Pfam" id="PF20789"/>
    </source>
</evidence>
<organism evidence="7 8">
    <name type="scientific">Mucor saturninus</name>
    <dbReference type="NCBI Taxonomy" id="64648"/>
    <lineage>
        <taxon>Eukaryota</taxon>
        <taxon>Fungi</taxon>
        <taxon>Fungi incertae sedis</taxon>
        <taxon>Mucoromycota</taxon>
        <taxon>Mucoromycotina</taxon>
        <taxon>Mucoromycetes</taxon>
        <taxon>Mucorales</taxon>
        <taxon>Mucorineae</taxon>
        <taxon>Mucoraceae</taxon>
        <taxon>Mucor</taxon>
    </lineage>
</organism>
<dbReference type="GO" id="GO:0047617">
    <property type="term" value="F:fatty acyl-CoA hydrolase activity"/>
    <property type="evidence" value="ECO:0007669"/>
    <property type="project" value="InterPro"/>
</dbReference>
<evidence type="ECO:0000256" key="3">
    <source>
        <dbReference type="ARBA" id="ARBA00022801"/>
    </source>
</evidence>
<dbReference type="InterPro" id="IPR049450">
    <property type="entry name" value="ACOT8-like_C"/>
</dbReference>
<dbReference type="SUPFAM" id="SSF54637">
    <property type="entry name" value="Thioesterase/thiol ester dehydrase-isomerase"/>
    <property type="match status" value="2"/>
</dbReference>
<dbReference type="FunFam" id="2.40.160.210:FF:000001">
    <property type="entry name" value="Acyl-CoA thioesterase II"/>
    <property type="match status" value="1"/>
</dbReference>
<keyword evidence="3" id="KW-0378">Hydrolase</keyword>
<dbReference type="PANTHER" id="PTHR11066">
    <property type="entry name" value="ACYL-COA THIOESTERASE"/>
    <property type="match status" value="1"/>
</dbReference>
<evidence type="ECO:0000259" key="5">
    <source>
        <dbReference type="Pfam" id="PF13622"/>
    </source>
</evidence>
<comment type="similarity">
    <text evidence="1">Belongs to the C/M/P thioester hydrolase family.</text>
</comment>
<dbReference type="Gene3D" id="2.40.160.210">
    <property type="entry name" value="Acyl-CoA thioesterase, double hotdog domain"/>
    <property type="match status" value="1"/>
</dbReference>
<feature type="domain" description="Acyl-CoA thioesterase-like N-terminal HotDog" evidence="5">
    <location>
        <begin position="52"/>
        <end position="133"/>
    </location>
</feature>
<comment type="subunit">
    <text evidence="2">Homotetramer.</text>
</comment>
<gene>
    <name evidence="7" type="ORF">INT47_009484</name>
</gene>
<dbReference type="Proteomes" id="UP000603453">
    <property type="component" value="Unassembled WGS sequence"/>
</dbReference>
<dbReference type="OrthoDB" id="68328at2759"/>
<comment type="caution">
    <text evidence="7">The sequence shown here is derived from an EMBL/GenBank/DDBJ whole genome shotgun (WGS) entry which is preliminary data.</text>
</comment>
<evidence type="ECO:0000256" key="2">
    <source>
        <dbReference type="ARBA" id="ARBA00011881"/>
    </source>
</evidence>
<dbReference type="InterPro" id="IPR029069">
    <property type="entry name" value="HotDog_dom_sf"/>
</dbReference>
<dbReference type="GO" id="GO:0005782">
    <property type="term" value="C:peroxisomal matrix"/>
    <property type="evidence" value="ECO:0007669"/>
    <property type="project" value="UniProtKB-SubCell"/>
</dbReference>
<dbReference type="Pfam" id="PF20789">
    <property type="entry name" value="4HBT_3C"/>
    <property type="match status" value="1"/>
</dbReference>
<evidence type="ECO:0000313" key="8">
    <source>
        <dbReference type="Proteomes" id="UP000603453"/>
    </source>
</evidence>
<evidence type="ECO:0000313" key="7">
    <source>
        <dbReference type="EMBL" id="KAG2197177.1"/>
    </source>
</evidence>
<keyword evidence="8" id="KW-1185">Reference proteome</keyword>
<dbReference type="AlphaFoldDB" id="A0A8H7QQZ8"/>
<dbReference type="EMBL" id="JAEPRD010000133">
    <property type="protein sequence ID" value="KAG2197177.1"/>
    <property type="molecule type" value="Genomic_DNA"/>
</dbReference>
<protein>
    <recommendedName>
        <fullName evidence="9">Acyl-CoA thioesterase</fullName>
    </recommendedName>
</protein>
<dbReference type="GO" id="GO:0009062">
    <property type="term" value="P:fatty acid catabolic process"/>
    <property type="evidence" value="ECO:0007669"/>
    <property type="project" value="TreeGrafter"/>
</dbReference>
<evidence type="ECO:0008006" key="9">
    <source>
        <dbReference type="Google" id="ProtNLM"/>
    </source>
</evidence>